<dbReference type="OrthoDB" id="3100915at2759"/>
<proteinExistence type="predicted"/>
<gene>
    <name evidence="2" type="ORF">MIND_00790700</name>
</gene>
<reference evidence="2" key="1">
    <citation type="submission" date="2020-05" db="EMBL/GenBank/DDBJ databases">
        <title>Mycena genomes resolve the evolution of fungal bioluminescence.</title>
        <authorList>
            <person name="Tsai I.J."/>
        </authorList>
    </citation>
    <scope>NUCLEOTIDE SEQUENCE</scope>
    <source>
        <strain evidence="2">171206Taipei</strain>
    </source>
</reference>
<evidence type="ECO:0000256" key="1">
    <source>
        <dbReference type="SAM" id="MobiDB-lite"/>
    </source>
</evidence>
<dbReference type="AlphaFoldDB" id="A0A8H6W264"/>
<evidence type="ECO:0000313" key="2">
    <source>
        <dbReference type="EMBL" id="KAF7302237.1"/>
    </source>
</evidence>
<comment type="caution">
    <text evidence="2">The sequence shown here is derived from an EMBL/GenBank/DDBJ whole genome shotgun (WGS) entry which is preliminary data.</text>
</comment>
<dbReference type="GeneID" id="59347109"/>
<dbReference type="Proteomes" id="UP000636479">
    <property type="component" value="Unassembled WGS sequence"/>
</dbReference>
<organism evidence="2 3">
    <name type="scientific">Mycena indigotica</name>
    <dbReference type="NCBI Taxonomy" id="2126181"/>
    <lineage>
        <taxon>Eukaryota</taxon>
        <taxon>Fungi</taxon>
        <taxon>Dikarya</taxon>
        <taxon>Basidiomycota</taxon>
        <taxon>Agaricomycotina</taxon>
        <taxon>Agaricomycetes</taxon>
        <taxon>Agaricomycetidae</taxon>
        <taxon>Agaricales</taxon>
        <taxon>Marasmiineae</taxon>
        <taxon>Mycenaceae</taxon>
        <taxon>Mycena</taxon>
    </lineage>
</organism>
<name>A0A8H6W264_9AGAR</name>
<feature type="region of interest" description="Disordered" evidence="1">
    <location>
        <begin position="1"/>
        <end position="65"/>
    </location>
</feature>
<dbReference type="RefSeq" id="XP_037220237.1">
    <property type="nucleotide sequence ID" value="XM_037364593.1"/>
</dbReference>
<dbReference type="EMBL" id="JACAZF010000006">
    <property type="protein sequence ID" value="KAF7302237.1"/>
    <property type="molecule type" value="Genomic_DNA"/>
</dbReference>
<sequence>MTRRAPVLASTSETTQERRKTRAAQATQKTVRPLKSPPPDMKPSSSRKKTDHPRQKPPMPSWTRFPPFLPFDVKPPKRGTIVEGKGATPVYVLGWRFSTMDVVSGPAGGDCSGLHDDFVLRWADNLRANFTRHYIHWPAVLQSIGVDDDDDFYYVAGTNYDDPETITSRDFRHAKAALPPRQPWSTVNVDDVFGWYRTSKM</sequence>
<evidence type="ECO:0000313" key="3">
    <source>
        <dbReference type="Proteomes" id="UP000636479"/>
    </source>
</evidence>
<accession>A0A8H6W264</accession>
<protein>
    <submittedName>
        <fullName evidence="2">Uncharacterized protein</fullName>
    </submittedName>
</protein>
<keyword evidence="3" id="KW-1185">Reference proteome</keyword>